<dbReference type="OrthoDB" id="9796770at2"/>
<dbReference type="Pfam" id="PF00561">
    <property type="entry name" value="Abhydrolase_1"/>
    <property type="match status" value="1"/>
</dbReference>
<proteinExistence type="inferred from homology"/>
<protein>
    <submittedName>
        <fullName evidence="5">Alpha/beta hydrolase</fullName>
    </submittedName>
</protein>
<evidence type="ECO:0000313" key="6">
    <source>
        <dbReference type="Proteomes" id="UP000595426"/>
    </source>
</evidence>
<keyword evidence="2 5" id="KW-0378">Hydrolase</keyword>
<evidence type="ECO:0000256" key="3">
    <source>
        <dbReference type="SAM" id="SignalP"/>
    </source>
</evidence>
<dbReference type="EMBL" id="CP067018">
    <property type="protein sequence ID" value="QQN57659.1"/>
    <property type="molecule type" value="Genomic_DNA"/>
</dbReference>
<dbReference type="InterPro" id="IPR000073">
    <property type="entry name" value="AB_hydrolase_1"/>
</dbReference>
<dbReference type="AlphaFoldDB" id="A0A7T7UX57"/>
<feature type="chain" id="PRO_5032480331" evidence="3">
    <location>
        <begin position="20"/>
        <end position="362"/>
    </location>
</feature>
<dbReference type="PANTHER" id="PTHR43798:SF33">
    <property type="entry name" value="HYDROLASE, PUTATIVE (AFU_ORTHOLOGUE AFUA_2G14860)-RELATED"/>
    <property type="match status" value="1"/>
</dbReference>
<gene>
    <name evidence="5" type="ORF">I6H88_14560</name>
</gene>
<evidence type="ECO:0000256" key="1">
    <source>
        <dbReference type="ARBA" id="ARBA00010088"/>
    </source>
</evidence>
<dbReference type="PANTHER" id="PTHR43798">
    <property type="entry name" value="MONOACYLGLYCEROL LIPASE"/>
    <property type="match status" value="1"/>
</dbReference>
<dbReference type="PRINTS" id="PR00793">
    <property type="entry name" value="PROAMNOPTASE"/>
</dbReference>
<dbReference type="GO" id="GO:0006508">
    <property type="term" value="P:proteolysis"/>
    <property type="evidence" value="ECO:0007669"/>
    <property type="project" value="InterPro"/>
</dbReference>
<keyword evidence="3" id="KW-0732">Signal</keyword>
<dbReference type="GeneID" id="93131976"/>
<dbReference type="GO" id="GO:0016020">
    <property type="term" value="C:membrane"/>
    <property type="evidence" value="ECO:0007669"/>
    <property type="project" value="TreeGrafter"/>
</dbReference>
<reference evidence="5 6" key="1">
    <citation type="submission" date="2020-12" db="EMBL/GenBank/DDBJ databases">
        <title>FDA dAtabase for Regulatory Grade micrObial Sequences (FDA-ARGOS): Supporting development and validation of Infectious Disease Dx tests.</title>
        <authorList>
            <person name="Kerrigan L."/>
            <person name="Long C."/>
            <person name="Tallon L."/>
            <person name="Sadzewicz L."/>
            <person name="Zhao X."/>
            <person name="Boylan J."/>
            <person name="Ott S."/>
            <person name="Bowen H."/>
            <person name="Vavikolanu K."/>
            <person name="Mehta A."/>
            <person name="Aluvathingal J."/>
            <person name="Nadendla S."/>
            <person name="Yan Y."/>
            <person name="Sichtig H."/>
        </authorList>
    </citation>
    <scope>NUCLEOTIDE SEQUENCE [LARGE SCALE GENOMIC DNA]</scope>
    <source>
        <strain evidence="5 6">FDAARGOS_1031</strain>
    </source>
</reference>
<dbReference type="InterPro" id="IPR050266">
    <property type="entry name" value="AB_hydrolase_sf"/>
</dbReference>
<accession>A0A7T7UX57</accession>
<dbReference type="SUPFAM" id="SSF53474">
    <property type="entry name" value="alpha/beta-Hydrolases"/>
    <property type="match status" value="1"/>
</dbReference>
<organism evidence="5 6">
    <name type="scientific">Elizabethkingia bruuniana</name>
    <dbReference type="NCBI Taxonomy" id="1756149"/>
    <lineage>
        <taxon>Bacteria</taxon>
        <taxon>Pseudomonadati</taxon>
        <taxon>Bacteroidota</taxon>
        <taxon>Flavobacteriia</taxon>
        <taxon>Flavobacteriales</taxon>
        <taxon>Weeksellaceae</taxon>
        <taxon>Elizabethkingia</taxon>
    </lineage>
</organism>
<feature type="domain" description="AB hydrolase-1" evidence="4">
    <location>
        <begin position="72"/>
        <end position="346"/>
    </location>
</feature>
<feature type="signal peptide" evidence="3">
    <location>
        <begin position="1"/>
        <end position="19"/>
    </location>
</feature>
<comment type="similarity">
    <text evidence="1">Belongs to the peptidase S33 family.</text>
</comment>
<name>A0A7T7UX57_9FLAO</name>
<dbReference type="InterPro" id="IPR002410">
    <property type="entry name" value="Peptidase_S33"/>
</dbReference>
<dbReference type="Proteomes" id="UP000595426">
    <property type="component" value="Chromosome"/>
</dbReference>
<dbReference type="RefSeq" id="WP_034869706.1">
    <property type="nucleotide sequence ID" value="NZ_CAJJUP010000001.1"/>
</dbReference>
<keyword evidence="6" id="KW-1185">Reference proteome</keyword>
<dbReference type="KEGG" id="egm:AYC65_03630"/>
<dbReference type="GO" id="GO:0008233">
    <property type="term" value="F:peptidase activity"/>
    <property type="evidence" value="ECO:0007669"/>
    <property type="project" value="InterPro"/>
</dbReference>
<evidence type="ECO:0000313" key="5">
    <source>
        <dbReference type="EMBL" id="QQN57659.1"/>
    </source>
</evidence>
<dbReference type="InterPro" id="IPR029058">
    <property type="entry name" value="AB_hydrolase_fold"/>
</dbReference>
<evidence type="ECO:0000256" key="2">
    <source>
        <dbReference type="ARBA" id="ARBA00022801"/>
    </source>
</evidence>
<dbReference type="Gene3D" id="3.40.50.1820">
    <property type="entry name" value="alpha/beta hydrolase"/>
    <property type="match status" value="1"/>
</dbReference>
<evidence type="ECO:0000259" key="4">
    <source>
        <dbReference type="Pfam" id="PF00561"/>
    </source>
</evidence>
<sequence length="362" mass="41503">MRNNIFLLILFTYSFICFGQNNQQTNEYTKAREIIKDLDSIVSPNGIQERYKADIGGIKQWVYVRGQNKENPIILFVHGGPASPISPIMWMFQKPIEEYFTVVNYDQRAAGKTYNANDTLTLGKTINIKQYADDAIKLAEFITQKYKKKKVILVGHSWGTIVSMQAALKRPDLFYAYVGIGQVINTRENERLSYNYAIEQATKLKNDKALKELATIAPYPGNQPITRQRIIVARKWPQYYGGLTAYRNNSVYFFQAPLLAPEYTEQDAEAIGKGSLFTLAKILPEFVNTDFTSVKKFPIPVFMFMGRHDYTTPTEPTYKWLQQVKAPVKKGIWFENSAHMIMLEEPGKMLVTLLNDVKPVCK</sequence>